<dbReference type="Gene3D" id="3.30.920.30">
    <property type="entry name" value="Hypothetical protein"/>
    <property type="match status" value="1"/>
</dbReference>
<gene>
    <name evidence="1" type="ORF">A3C11_00610</name>
</gene>
<dbReference type="Proteomes" id="UP000177362">
    <property type="component" value="Unassembled WGS sequence"/>
</dbReference>
<name>A0A1G2KM16_9BACT</name>
<evidence type="ECO:0000313" key="1">
    <source>
        <dbReference type="EMBL" id="OHA00475.1"/>
    </source>
</evidence>
<reference evidence="1 2" key="1">
    <citation type="journal article" date="2016" name="Nat. Commun.">
        <title>Thousands of microbial genomes shed light on interconnected biogeochemical processes in an aquifer system.</title>
        <authorList>
            <person name="Anantharaman K."/>
            <person name="Brown C.T."/>
            <person name="Hug L.A."/>
            <person name="Sharon I."/>
            <person name="Castelle C.J."/>
            <person name="Probst A.J."/>
            <person name="Thomas B.C."/>
            <person name="Singh A."/>
            <person name="Wilkins M.J."/>
            <person name="Karaoz U."/>
            <person name="Brodie E.L."/>
            <person name="Williams K.H."/>
            <person name="Hubbard S.S."/>
            <person name="Banfield J.F."/>
        </authorList>
    </citation>
    <scope>NUCLEOTIDE SEQUENCE [LARGE SCALE GENOMIC DNA]</scope>
</reference>
<comment type="caution">
    <text evidence="1">The sequence shown here is derived from an EMBL/GenBank/DDBJ whole genome shotgun (WGS) entry which is preliminary data.</text>
</comment>
<proteinExistence type="predicted"/>
<dbReference type="AlphaFoldDB" id="A0A1G2KM16"/>
<evidence type="ECO:0008006" key="3">
    <source>
        <dbReference type="Google" id="ProtNLM"/>
    </source>
</evidence>
<evidence type="ECO:0000313" key="2">
    <source>
        <dbReference type="Proteomes" id="UP000177362"/>
    </source>
</evidence>
<dbReference type="EMBL" id="MHQJ01000045">
    <property type="protein sequence ID" value="OHA00475.1"/>
    <property type="molecule type" value="Genomic_DNA"/>
</dbReference>
<protein>
    <recommendedName>
        <fullName evidence="3">Type II toxin-antitoxin system HicA family toxin</fullName>
    </recommendedName>
</protein>
<dbReference type="STRING" id="1802271.A3C11_00610"/>
<dbReference type="InterPro" id="IPR038570">
    <property type="entry name" value="HicA_sf"/>
</dbReference>
<accession>A0A1G2KM16</accession>
<sequence length="81" mass="9408">MPRNLNNWTFDQARKFLKSRGFMLHRVKGSKHIYVGLINGELAMPQLHYHGANESFSPSVMKSIIRQSKLPHEEWISSVDN</sequence>
<dbReference type="SUPFAM" id="SSF54786">
    <property type="entry name" value="YcfA/nrd intein domain"/>
    <property type="match status" value="1"/>
</dbReference>
<organism evidence="1 2">
    <name type="scientific">Candidatus Sungbacteria bacterium RIFCSPHIGHO2_02_FULL_49_12</name>
    <dbReference type="NCBI Taxonomy" id="1802271"/>
    <lineage>
        <taxon>Bacteria</taxon>
        <taxon>Candidatus Sungiibacteriota</taxon>
    </lineage>
</organism>